<dbReference type="Proteomes" id="UP001153269">
    <property type="component" value="Unassembled WGS sequence"/>
</dbReference>
<dbReference type="AlphaFoldDB" id="A0A9N7VTL2"/>
<evidence type="ECO:0000256" key="1">
    <source>
        <dbReference type="SAM" id="SignalP"/>
    </source>
</evidence>
<keyword evidence="3" id="KW-1185">Reference proteome</keyword>
<evidence type="ECO:0000313" key="2">
    <source>
        <dbReference type="EMBL" id="CAB1454988.1"/>
    </source>
</evidence>
<keyword evidence="1" id="KW-0732">Signal</keyword>
<dbReference type="PROSITE" id="PS51257">
    <property type="entry name" value="PROKAR_LIPOPROTEIN"/>
    <property type="match status" value="1"/>
</dbReference>
<dbReference type="EMBL" id="CADEAL010004235">
    <property type="protein sequence ID" value="CAB1454988.1"/>
    <property type="molecule type" value="Genomic_DNA"/>
</dbReference>
<reference evidence="2" key="1">
    <citation type="submission" date="2020-03" db="EMBL/GenBank/DDBJ databases">
        <authorList>
            <person name="Weist P."/>
        </authorList>
    </citation>
    <scope>NUCLEOTIDE SEQUENCE</scope>
</reference>
<proteinExistence type="predicted"/>
<protein>
    <submittedName>
        <fullName evidence="2">Uncharacterized protein</fullName>
    </submittedName>
</protein>
<feature type="chain" id="PRO_5040288251" evidence="1">
    <location>
        <begin position="23"/>
        <end position="205"/>
    </location>
</feature>
<name>A0A9N7VTL2_PLEPL</name>
<sequence>MRSRGLFLLIYLLGSCFGQSSANRNESCTSGEPCVPGRDSTSHVLRCVGLPSDDQGTGYVRRLKDVLEAAMDLYSFMKTSVTGVPVLSLQGALELNLDADPMQNEALVQMWLEVKIKPLLRSITKQFLTCLSTKSFSCSTYQTVVRELSLHYSHMEPVRQKWIYSFFMYPFLSGDRVAGCASRKREQRGLADEEFRCFQRNGSVK</sequence>
<feature type="signal peptide" evidence="1">
    <location>
        <begin position="1"/>
        <end position="22"/>
    </location>
</feature>
<gene>
    <name evidence="2" type="ORF">PLEPLA_LOCUS42758</name>
</gene>
<organism evidence="2 3">
    <name type="scientific">Pleuronectes platessa</name>
    <name type="common">European plaice</name>
    <dbReference type="NCBI Taxonomy" id="8262"/>
    <lineage>
        <taxon>Eukaryota</taxon>
        <taxon>Metazoa</taxon>
        <taxon>Chordata</taxon>
        <taxon>Craniata</taxon>
        <taxon>Vertebrata</taxon>
        <taxon>Euteleostomi</taxon>
        <taxon>Actinopterygii</taxon>
        <taxon>Neopterygii</taxon>
        <taxon>Teleostei</taxon>
        <taxon>Neoteleostei</taxon>
        <taxon>Acanthomorphata</taxon>
        <taxon>Carangaria</taxon>
        <taxon>Pleuronectiformes</taxon>
        <taxon>Pleuronectoidei</taxon>
        <taxon>Pleuronectidae</taxon>
        <taxon>Pleuronectes</taxon>
    </lineage>
</organism>
<evidence type="ECO:0000313" key="3">
    <source>
        <dbReference type="Proteomes" id="UP001153269"/>
    </source>
</evidence>
<accession>A0A9N7VTL2</accession>
<comment type="caution">
    <text evidence="2">The sequence shown here is derived from an EMBL/GenBank/DDBJ whole genome shotgun (WGS) entry which is preliminary data.</text>
</comment>